<dbReference type="EMBL" id="PTRA01000001">
    <property type="protein sequence ID" value="PQA59430.1"/>
    <property type="molecule type" value="Genomic_DNA"/>
</dbReference>
<dbReference type="OrthoDB" id="1493032at2"/>
<keyword evidence="3" id="KW-1185">Reference proteome</keyword>
<protein>
    <submittedName>
        <fullName evidence="2">Uncharacterized protein</fullName>
    </submittedName>
</protein>
<keyword evidence="1" id="KW-1133">Transmembrane helix</keyword>
<name>A0A2S7IPC8_9BACT</name>
<keyword evidence="1" id="KW-0812">Transmembrane</keyword>
<evidence type="ECO:0000256" key="1">
    <source>
        <dbReference type="SAM" id="Phobius"/>
    </source>
</evidence>
<sequence>MQTLFSDLIKVVLPAALVLYAFYLSIKAFLNKQLIEQQQDAKLESLKVVLPLRLQAYERLCLFLERISPSNLLIRNAGQAFSSLDLQQLLVAEIRQEFQHNAAQQLYIRPESWERIRLTTQELTALVNRAASEIAPDAPALDLARKISELSNGRPTEVWQETLALIKTEAQSIWS</sequence>
<evidence type="ECO:0000313" key="3">
    <source>
        <dbReference type="Proteomes" id="UP000239590"/>
    </source>
</evidence>
<feature type="transmembrane region" description="Helical" evidence="1">
    <location>
        <begin position="12"/>
        <end position="30"/>
    </location>
</feature>
<dbReference type="Proteomes" id="UP000239590">
    <property type="component" value="Unassembled WGS sequence"/>
</dbReference>
<evidence type="ECO:0000313" key="2">
    <source>
        <dbReference type="EMBL" id="PQA59430.1"/>
    </source>
</evidence>
<dbReference type="InterPro" id="IPR057695">
    <property type="entry name" value="DUF7935"/>
</dbReference>
<dbReference type="Pfam" id="PF25589">
    <property type="entry name" value="DUF7935"/>
    <property type="match status" value="1"/>
</dbReference>
<gene>
    <name evidence="2" type="ORF">C5O19_07200</name>
</gene>
<comment type="caution">
    <text evidence="2">The sequence shown here is derived from an EMBL/GenBank/DDBJ whole genome shotgun (WGS) entry which is preliminary data.</text>
</comment>
<reference evidence="3" key="1">
    <citation type="submission" date="2018-02" db="EMBL/GenBank/DDBJ databases">
        <title>Genome sequencing of Solimonas sp. HR-BB.</title>
        <authorList>
            <person name="Lee Y."/>
            <person name="Jeon C.O."/>
        </authorList>
    </citation>
    <scope>NUCLEOTIDE SEQUENCE [LARGE SCALE GENOMIC DNA]</scope>
    <source>
        <strain evidence="3">HR-U</strain>
    </source>
</reference>
<keyword evidence="1" id="KW-0472">Membrane</keyword>
<dbReference type="RefSeq" id="WP_104710921.1">
    <property type="nucleotide sequence ID" value="NZ_PTRA01000001.1"/>
</dbReference>
<dbReference type="AlphaFoldDB" id="A0A2S7IPC8"/>
<proteinExistence type="predicted"/>
<accession>A0A2S7IPC8</accession>
<organism evidence="2 3">
    <name type="scientific">Siphonobacter curvatus</name>
    <dbReference type="NCBI Taxonomy" id="2094562"/>
    <lineage>
        <taxon>Bacteria</taxon>
        <taxon>Pseudomonadati</taxon>
        <taxon>Bacteroidota</taxon>
        <taxon>Cytophagia</taxon>
        <taxon>Cytophagales</taxon>
        <taxon>Cytophagaceae</taxon>
        <taxon>Siphonobacter</taxon>
    </lineage>
</organism>